<dbReference type="AlphaFoldDB" id="X1CVK9"/>
<gene>
    <name evidence="1" type="ORF">S01H4_43591</name>
</gene>
<proteinExistence type="predicted"/>
<organism evidence="1">
    <name type="scientific">marine sediment metagenome</name>
    <dbReference type="NCBI Taxonomy" id="412755"/>
    <lineage>
        <taxon>unclassified sequences</taxon>
        <taxon>metagenomes</taxon>
        <taxon>ecological metagenomes</taxon>
    </lineage>
</organism>
<accession>X1CVK9</accession>
<protein>
    <submittedName>
        <fullName evidence="1">Uncharacterized protein</fullName>
    </submittedName>
</protein>
<dbReference type="EMBL" id="BART01024064">
    <property type="protein sequence ID" value="GAH00140.1"/>
    <property type="molecule type" value="Genomic_DNA"/>
</dbReference>
<sequence length="90" mass="10381">MDFVQAIMTRDKGVLNEVTKKYSLAETYKKEGVYDNVLMNIGRLENPKETDPMKVRTAGANALYQMFNTELMNSRANMMNAITNKRRQDL</sequence>
<evidence type="ECO:0000313" key="1">
    <source>
        <dbReference type="EMBL" id="GAH00140.1"/>
    </source>
</evidence>
<reference evidence="1" key="1">
    <citation type="journal article" date="2014" name="Front. Microbiol.">
        <title>High frequency of phylogenetically diverse reductive dehalogenase-homologous genes in deep subseafloor sedimentary metagenomes.</title>
        <authorList>
            <person name="Kawai M."/>
            <person name="Futagami T."/>
            <person name="Toyoda A."/>
            <person name="Takaki Y."/>
            <person name="Nishi S."/>
            <person name="Hori S."/>
            <person name="Arai W."/>
            <person name="Tsubouchi T."/>
            <person name="Morono Y."/>
            <person name="Uchiyama I."/>
            <person name="Ito T."/>
            <person name="Fujiyama A."/>
            <person name="Inagaki F."/>
            <person name="Takami H."/>
        </authorList>
    </citation>
    <scope>NUCLEOTIDE SEQUENCE</scope>
    <source>
        <strain evidence="1">Expedition CK06-06</strain>
    </source>
</reference>
<feature type="non-terminal residue" evidence="1">
    <location>
        <position position="90"/>
    </location>
</feature>
<comment type="caution">
    <text evidence="1">The sequence shown here is derived from an EMBL/GenBank/DDBJ whole genome shotgun (WGS) entry which is preliminary data.</text>
</comment>
<name>X1CVK9_9ZZZZ</name>